<dbReference type="SUPFAM" id="SSF53254">
    <property type="entry name" value="Phosphoglycerate mutase-like"/>
    <property type="match status" value="1"/>
</dbReference>
<dbReference type="EMBL" id="LIAE01010477">
    <property type="protein sequence ID" value="PAV60263.1"/>
    <property type="molecule type" value="Genomic_DNA"/>
</dbReference>
<dbReference type="AlphaFoldDB" id="A0A2A2JEW6"/>
<evidence type="ECO:0000313" key="1">
    <source>
        <dbReference type="EMBL" id="PAV60263.1"/>
    </source>
</evidence>
<dbReference type="Gene3D" id="3.40.50.1240">
    <property type="entry name" value="Phosphoglycerate mutase-like"/>
    <property type="match status" value="1"/>
</dbReference>
<reference evidence="1 2" key="1">
    <citation type="journal article" date="2017" name="Curr. Biol.">
        <title>Genome architecture and evolution of a unichromosomal asexual nematode.</title>
        <authorList>
            <person name="Fradin H."/>
            <person name="Zegar C."/>
            <person name="Gutwein M."/>
            <person name="Lucas J."/>
            <person name="Kovtun M."/>
            <person name="Corcoran D."/>
            <person name="Baugh L.R."/>
            <person name="Kiontke K."/>
            <person name="Gunsalus K."/>
            <person name="Fitch D.H."/>
            <person name="Piano F."/>
        </authorList>
    </citation>
    <scope>NUCLEOTIDE SEQUENCE [LARGE SCALE GENOMIC DNA]</scope>
    <source>
        <strain evidence="1">PF1309</strain>
    </source>
</reference>
<dbReference type="Proteomes" id="UP000218231">
    <property type="component" value="Unassembled WGS sequence"/>
</dbReference>
<comment type="caution">
    <text evidence="1">The sequence shown here is derived from an EMBL/GenBank/DDBJ whole genome shotgun (WGS) entry which is preliminary data.</text>
</comment>
<name>A0A2A2JEW6_9BILA</name>
<dbReference type="OrthoDB" id="10257284at2759"/>
<dbReference type="GO" id="GO:0016791">
    <property type="term" value="F:phosphatase activity"/>
    <property type="evidence" value="ECO:0007669"/>
    <property type="project" value="UniProtKB-ARBA"/>
</dbReference>
<gene>
    <name evidence="1" type="ORF">WR25_07126</name>
</gene>
<accession>A0A2A2JEW6</accession>
<evidence type="ECO:0000313" key="2">
    <source>
        <dbReference type="Proteomes" id="UP000218231"/>
    </source>
</evidence>
<keyword evidence="2" id="KW-1185">Reference proteome</keyword>
<organism evidence="1 2">
    <name type="scientific">Diploscapter pachys</name>
    <dbReference type="NCBI Taxonomy" id="2018661"/>
    <lineage>
        <taxon>Eukaryota</taxon>
        <taxon>Metazoa</taxon>
        <taxon>Ecdysozoa</taxon>
        <taxon>Nematoda</taxon>
        <taxon>Chromadorea</taxon>
        <taxon>Rhabditida</taxon>
        <taxon>Rhabditina</taxon>
        <taxon>Rhabditomorpha</taxon>
        <taxon>Rhabditoidea</taxon>
        <taxon>Rhabditidae</taxon>
        <taxon>Diploscapter</taxon>
    </lineage>
</organism>
<proteinExistence type="predicted"/>
<sequence>MMAGLFPPKNGQIWNPQLLWQPIAMHTDETLDQVSTGISGPCPVYTETVWNDRRYKDIEKYFDPLVVQLLRNRTGEYLRDGHWLNKAVDSIKSRYYINDSRYEVPDWAAPHIDKFIKSSLNFHTEMLNIQNDTVGAFHLELVMSNVEEHLECRRDPEFQKKMVFFSGVNKFKLLFELNEAIALL</sequence>
<dbReference type="STRING" id="2018661.A0A2A2JEW6"/>
<dbReference type="InterPro" id="IPR029033">
    <property type="entry name" value="His_PPase_superfam"/>
</dbReference>
<protein>
    <submittedName>
        <fullName evidence="1">Uncharacterized protein</fullName>
    </submittedName>
</protein>